<sequence length="252" mass="28705">MIKCLIKSFFCKRTQRGFLLIELCIVLSVLGVLIGVGGALLRGYFKKQQNTCTRAHQKQILDAIGWFVLREKRLPCPASYETQGVELLHCGHCWKGLVPFRTLGLSEQVAKDGFGNWISFVVEPSLTEYQVKNTSALELCKFVLETKSTLTLIEKEVSITEYCKEDGIILILISHGPSEYSFKKHFKELSQCKHMNTQEGKRYCYAPSPQDNGLWNDQLVFFTKSQLLKKIGLKCKDYFVSLDYLDSAFPPP</sequence>
<organism evidence="2 3">
    <name type="scientific">Holospora undulata HU1</name>
    <dbReference type="NCBI Taxonomy" id="1321371"/>
    <lineage>
        <taxon>Bacteria</taxon>
        <taxon>Pseudomonadati</taxon>
        <taxon>Pseudomonadota</taxon>
        <taxon>Alphaproteobacteria</taxon>
        <taxon>Holosporales</taxon>
        <taxon>Holosporaceae</taxon>
        <taxon>Holospora</taxon>
    </lineage>
</organism>
<gene>
    <name evidence="2" type="ORF">K737_300415</name>
</gene>
<evidence type="ECO:0000313" key="2">
    <source>
        <dbReference type="EMBL" id="ETZ05161.1"/>
    </source>
</evidence>
<comment type="caution">
    <text evidence="2">The sequence shown here is derived from an EMBL/GenBank/DDBJ whole genome shotgun (WGS) entry which is preliminary data.</text>
</comment>
<dbReference type="InterPro" id="IPR045584">
    <property type="entry name" value="Pilin-like"/>
</dbReference>
<evidence type="ECO:0000313" key="3">
    <source>
        <dbReference type="Proteomes" id="UP000026922"/>
    </source>
</evidence>
<reference evidence="2 3" key="1">
    <citation type="journal article" date="2013" name="Genome Announc.">
        <title>Draft Genome Sequence of Holospora undulata Strain HU1, a Micronucleus-Specific Symbiont of the Ciliate Paramecium caudatum.</title>
        <authorList>
            <person name="Dohra H."/>
            <person name="Suzuki H."/>
            <person name="Suzuki T."/>
            <person name="Tanaka K."/>
            <person name="Fujishima M."/>
        </authorList>
    </citation>
    <scope>NUCLEOTIDE SEQUENCE [LARGE SCALE GENOMIC DNA]</scope>
    <source>
        <strain evidence="2 3">HU1</strain>
    </source>
</reference>
<keyword evidence="1" id="KW-0812">Transmembrane</keyword>
<keyword evidence="3" id="KW-1185">Reference proteome</keyword>
<dbReference type="Proteomes" id="UP000026922">
    <property type="component" value="Unassembled WGS sequence"/>
</dbReference>
<name>A0A061JGH0_9PROT</name>
<dbReference type="EMBL" id="ARPM03000106">
    <property type="protein sequence ID" value="ETZ05161.1"/>
    <property type="molecule type" value="Genomic_DNA"/>
</dbReference>
<feature type="transmembrane region" description="Helical" evidence="1">
    <location>
        <begin position="20"/>
        <end position="45"/>
    </location>
</feature>
<keyword evidence="1" id="KW-0472">Membrane</keyword>
<protein>
    <submittedName>
        <fullName evidence="2">Uncharacterized protein</fullName>
    </submittedName>
</protein>
<keyword evidence="1" id="KW-1133">Transmembrane helix</keyword>
<dbReference type="AlphaFoldDB" id="A0A061JGH0"/>
<accession>A0A061JGH0</accession>
<dbReference type="RefSeq" id="WP_006297696.1">
    <property type="nucleotide sequence ID" value="NZ_ARPM03000106.1"/>
</dbReference>
<proteinExistence type="predicted"/>
<dbReference type="SUPFAM" id="SSF54523">
    <property type="entry name" value="Pili subunits"/>
    <property type="match status" value="1"/>
</dbReference>
<evidence type="ECO:0000256" key="1">
    <source>
        <dbReference type="SAM" id="Phobius"/>
    </source>
</evidence>